<comment type="caution">
    <text evidence="1">The sequence shown here is derived from an EMBL/GenBank/DDBJ whole genome shotgun (WGS) entry which is preliminary data.</text>
</comment>
<evidence type="ECO:0000313" key="2">
    <source>
        <dbReference type="Proteomes" id="UP000215509"/>
    </source>
</evidence>
<dbReference type="SUPFAM" id="SSF160719">
    <property type="entry name" value="gpW/gp25-like"/>
    <property type="match status" value="1"/>
</dbReference>
<evidence type="ECO:0000313" key="1">
    <source>
        <dbReference type="EMBL" id="OXM86456.1"/>
    </source>
</evidence>
<name>A0A229USF3_9BACL</name>
<dbReference type="Proteomes" id="UP000215509">
    <property type="component" value="Unassembled WGS sequence"/>
</dbReference>
<proteinExistence type="predicted"/>
<reference evidence="1 2" key="1">
    <citation type="submission" date="2017-07" db="EMBL/GenBank/DDBJ databases">
        <title>Genome sequencing and assembly of Paenibacillus rigui.</title>
        <authorList>
            <person name="Mayilraj S."/>
        </authorList>
    </citation>
    <scope>NUCLEOTIDE SEQUENCE [LARGE SCALE GENOMIC DNA]</scope>
    <source>
        <strain evidence="1 2">JCM 16352</strain>
    </source>
</reference>
<accession>A0A229USF3</accession>
<dbReference type="Pfam" id="PF10934">
    <property type="entry name" value="Sheath_initiator"/>
    <property type="match status" value="1"/>
</dbReference>
<keyword evidence="2" id="KW-1185">Reference proteome</keyword>
<dbReference type="OrthoDB" id="89089at2"/>
<dbReference type="EMBL" id="NMQW01000014">
    <property type="protein sequence ID" value="OXM86456.1"/>
    <property type="molecule type" value="Genomic_DNA"/>
</dbReference>
<dbReference type="RefSeq" id="WP_094014672.1">
    <property type="nucleotide sequence ID" value="NZ_NMQW01000014.1"/>
</dbReference>
<gene>
    <name evidence="1" type="ORF">CF651_09780</name>
</gene>
<protein>
    <submittedName>
        <fullName evidence="1">Terminase</fullName>
    </submittedName>
</protein>
<dbReference type="InterPro" id="IPR020288">
    <property type="entry name" value="Sheath_initiator"/>
</dbReference>
<sequence>MALSPLSKPEQRAVRVNKQTKPSKTYALDLDNGTIGGYIDGLDALKQFIRKTLATPRYRYMIYNGQYGCEMESLIGQDLPAAQLQSSLPRMIKDALIYDDRIRDVTGFAYRRENDTLFVTFAVSTTLGTIQEEVTV</sequence>
<organism evidence="1 2">
    <name type="scientific">Paenibacillus rigui</name>
    <dbReference type="NCBI Taxonomy" id="554312"/>
    <lineage>
        <taxon>Bacteria</taxon>
        <taxon>Bacillati</taxon>
        <taxon>Bacillota</taxon>
        <taxon>Bacilli</taxon>
        <taxon>Bacillales</taxon>
        <taxon>Paenibacillaceae</taxon>
        <taxon>Paenibacillus</taxon>
    </lineage>
</organism>
<dbReference type="AlphaFoldDB" id="A0A229USF3"/>